<evidence type="ECO:0000313" key="1">
    <source>
        <dbReference type="EMBL" id="KAH9417025.1"/>
    </source>
</evidence>
<organism evidence="1 2">
    <name type="scientific">Dermatophagoides pteronyssinus</name>
    <name type="common">European house dust mite</name>
    <dbReference type="NCBI Taxonomy" id="6956"/>
    <lineage>
        <taxon>Eukaryota</taxon>
        <taxon>Metazoa</taxon>
        <taxon>Ecdysozoa</taxon>
        <taxon>Arthropoda</taxon>
        <taxon>Chelicerata</taxon>
        <taxon>Arachnida</taxon>
        <taxon>Acari</taxon>
        <taxon>Acariformes</taxon>
        <taxon>Sarcoptiformes</taxon>
        <taxon>Astigmata</taxon>
        <taxon>Psoroptidia</taxon>
        <taxon>Analgoidea</taxon>
        <taxon>Pyroglyphidae</taxon>
        <taxon>Dermatophagoidinae</taxon>
        <taxon>Dermatophagoides</taxon>
    </lineage>
</organism>
<dbReference type="Proteomes" id="UP000887458">
    <property type="component" value="Unassembled WGS sequence"/>
</dbReference>
<gene>
    <name evidence="1" type="ORF">DERP_011754</name>
</gene>
<name>A0ABQ8J3F1_DERPT</name>
<reference evidence="1 2" key="2">
    <citation type="journal article" date="2022" name="Mol. Biol. Evol.">
        <title>Comparative Genomics Reveals Insights into the Divergent Evolution of Astigmatic Mites and Household Pest Adaptations.</title>
        <authorList>
            <person name="Xiong Q."/>
            <person name="Wan A.T."/>
            <person name="Liu X."/>
            <person name="Fung C.S."/>
            <person name="Xiao X."/>
            <person name="Malainual N."/>
            <person name="Hou J."/>
            <person name="Wang L."/>
            <person name="Wang M."/>
            <person name="Yang K.Y."/>
            <person name="Cui Y."/>
            <person name="Leung E.L."/>
            <person name="Nong W."/>
            <person name="Shin S.K."/>
            <person name="Au S.W."/>
            <person name="Jeong K.Y."/>
            <person name="Chew F.T."/>
            <person name="Hui J.H."/>
            <person name="Leung T.F."/>
            <person name="Tungtrongchitr A."/>
            <person name="Zhong N."/>
            <person name="Liu Z."/>
            <person name="Tsui S.K."/>
        </authorList>
    </citation>
    <scope>NUCLEOTIDE SEQUENCE [LARGE SCALE GENOMIC DNA]</scope>
    <source>
        <strain evidence="1">Derp</strain>
    </source>
</reference>
<accession>A0ABQ8J3F1</accession>
<sequence length="80" mass="9839">MDIYNNNNSDKIHNKLIFDMRFFEKNENSVQDKKKERKCFDRNLRIIHINQMDVCLKAEEAKKYILTYIIYESKYEIITE</sequence>
<reference evidence="1 2" key="1">
    <citation type="journal article" date="2018" name="J. Allergy Clin. Immunol.">
        <title>High-quality assembly of Dermatophagoides pteronyssinus genome and transcriptome reveals a wide range of novel allergens.</title>
        <authorList>
            <person name="Liu X.Y."/>
            <person name="Yang K.Y."/>
            <person name="Wang M.Q."/>
            <person name="Kwok J.S."/>
            <person name="Zeng X."/>
            <person name="Yang Z."/>
            <person name="Xiao X.J."/>
            <person name="Lau C.P."/>
            <person name="Li Y."/>
            <person name="Huang Z.M."/>
            <person name="Ba J.G."/>
            <person name="Yim A.K."/>
            <person name="Ouyang C.Y."/>
            <person name="Ngai S.M."/>
            <person name="Chan T.F."/>
            <person name="Leung E.L."/>
            <person name="Liu L."/>
            <person name="Liu Z.G."/>
            <person name="Tsui S.K."/>
        </authorList>
    </citation>
    <scope>NUCLEOTIDE SEQUENCE [LARGE SCALE GENOMIC DNA]</scope>
    <source>
        <strain evidence="1">Derp</strain>
    </source>
</reference>
<evidence type="ECO:0000313" key="2">
    <source>
        <dbReference type="Proteomes" id="UP000887458"/>
    </source>
</evidence>
<dbReference type="EMBL" id="NJHN03000083">
    <property type="protein sequence ID" value="KAH9417025.1"/>
    <property type="molecule type" value="Genomic_DNA"/>
</dbReference>
<proteinExistence type="predicted"/>
<protein>
    <submittedName>
        <fullName evidence="1">Uncharacterized protein</fullName>
    </submittedName>
</protein>
<comment type="caution">
    <text evidence="1">The sequence shown here is derived from an EMBL/GenBank/DDBJ whole genome shotgun (WGS) entry which is preliminary data.</text>
</comment>
<keyword evidence="2" id="KW-1185">Reference proteome</keyword>